<sequence>MKFIRDILTGIDGQTYDNIRVGIAAALVTAIGAIITELAKGQSVDLLAFGGAVAAILGAGGFGIAQKAKTEPGGAQCQPPQ</sequence>
<protein>
    <submittedName>
        <fullName evidence="2">Amino acid ABC transporter substrate-binding protein</fullName>
    </submittedName>
</protein>
<keyword evidence="1" id="KW-0472">Membrane</keyword>
<keyword evidence="1" id="KW-0812">Transmembrane</keyword>
<evidence type="ECO:0000256" key="1">
    <source>
        <dbReference type="SAM" id="Phobius"/>
    </source>
</evidence>
<reference evidence="2 3" key="1">
    <citation type="submission" date="2019-09" db="EMBL/GenBank/DDBJ databases">
        <title>Geobacter sp. Red96, a novel strain isolated from paddy soil.</title>
        <authorList>
            <person name="Xu Z."/>
            <person name="Masuda Y."/>
            <person name="Itoh H."/>
            <person name="Senoo K."/>
        </authorList>
    </citation>
    <scope>NUCLEOTIDE SEQUENCE [LARGE SCALE GENOMIC DNA]</scope>
    <source>
        <strain evidence="2 3">Red96</strain>
    </source>
</reference>
<dbReference type="EMBL" id="VZQZ01000004">
    <property type="protein sequence ID" value="KAB0665570.1"/>
    <property type="molecule type" value="Genomic_DNA"/>
</dbReference>
<gene>
    <name evidence="2" type="ORF">F6V25_07550</name>
</gene>
<evidence type="ECO:0000313" key="3">
    <source>
        <dbReference type="Proteomes" id="UP000420562"/>
    </source>
</evidence>
<name>A0A7J4ZQX8_9BACT</name>
<keyword evidence="1" id="KW-1133">Transmembrane helix</keyword>
<proteinExistence type="predicted"/>
<keyword evidence="3" id="KW-1185">Reference proteome</keyword>
<accession>A0A7J4ZQX8</accession>
<dbReference type="RefSeq" id="WP_151128006.1">
    <property type="nucleotide sequence ID" value="NZ_VZQZ01000004.1"/>
</dbReference>
<comment type="caution">
    <text evidence="2">The sequence shown here is derived from an EMBL/GenBank/DDBJ whole genome shotgun (WGS) entry which is preliminary data.</text>
</comment>
<dbReference type="AlphaFoldDB" id="A0A7J4ZQX8"/>
<feature type="transmembrane region" description="Helical" evidence="1">
    <location>
        <begin position="21"/>
        <end position="40"/>
    </location>
</feature>
<dbReference type="Proteomes" id="UP000420562">
    <property type="component" value="Unassembled WGS sequence"/>
</dbReference>
<evidence type="ECO:0000313" key="2">
    <source>
        <dbReference type="EMBL" id="KAB0665570.1"/>
    </source>
</evidence>
<organism evidence="2 3">
    <name type="scientific">Oryzomonas japonica</name>
    <dbReference type="NCBI Taxonomy" id="2603858"/>
    <lineage>
        <taxon>Bacteria</taxon>
        <taxon>Pseudomonadati</taxon>
        <taxon>Thermodesulfobacteriota</taxon>
        <taxon>Desulfuromonadia</taxon>
        <taxon>Geobacterales</taxon>
        <taxon>Geobacteraceae</taxon>
        <taxon>Oryzomonas</taxon>
    </lineage>
</organism>
<feature type="transmembrane region" description="Helical" evidence="1">
    <location>
        <begin position="46"/>
        <end position="65"/>
    </location>
</feature>